<dbReference type="PANTHER" id="PTHR40518">
    <property type="entry name" value="ACETOACETATE DECARBOXYLASE"/>
    <property type="match status" value="1"/>
</dbReference>
<dbReference type="Proteomes" id="UP000504636">
    <property type="component" value="Unplaced"/>
</dbReference>
<evidence type="ECO:0000313" key="1">
    <source>
        <dbReference type="EMBL" id="KAF2808914.1"/>
    </source>
</evidence>
<reference evidence="3" key="3">
    <citation type="submission" date="2025-04" db="UniProtKB">
        <authorList>
            <consortium name="RefSeq"/>
        </authorList>
    </citation>
    <scope>IDENTIFICATION</scope>
    <source>
        <strain evidence="3">CBS 304.34</strain>
    </source>
</reference>
<reference evidence="3" key="2">
    <citation type="submission" date="2020-04" db="EMBL/GenBank/DDBJ databases">
        <authorList>
            <consortium name="NCBI Genome Project"/>
        </authorList>
    </citation>
    <scope>NUCLEOTIDE SEQUENCE</scope>
    <source>
        <strain evidence="3">CBS 304.34</strain>
    </source>
</reference>
<dbReference type="RefSeq" id="XP_033575878.1">
    <property type="nucleotide sequence ID" value="XM_033722931.1"/>
</dbReference>
<dbReference type="PANTHER" id="PTHR40518:SF1">
    <property type="entry name" value="ACETOACETATE DECARBOXYLASE"/>
    <property type="match status" value="1"/>
</dbReference>
<protein>
    <submittedName>
        <fullName evidence="1 3">Uncharacterized protein</fullName>
    </submittedName>
</protein>
<dbReference type="EMBL" id="MU003702">
    <property type="protein sequence ID" value="KAF2808914.1"/>
    <property type="molecule type" value="Genomic_DNA"/>
</dbReference>
<keyword evidence="2" id="KW-1185">Reference proteome</keyword>
<dbReference type="AlphaFoldDB" id="A0A6A6YLQ4"/>
<organism evidence="1">
    <name type="scientific">Mytilinidion resinicola</name>
    <dbReference type="NCBI Taxonomy" id="574789"/>
    <lineage>
        <taxon>Eukaryota</taxon>
        <taxon>Fungi</taxon>
        <taxon>Dikarya</taxon>
        <taxon>Ascomycota</taxon>
        <taxon>Pezizomycotina</taxon>
        <taxon>Dothideomycetes</taxon>
        <taxon>Pleosporomycetidae</taxon>
        <taxon>Mytilinidiales</taxon>
        <taxon>Mytilinidiaceae</taxon>
        <taxon>Mytilinidion</taxon>
    </lineage>
</organism>
<name>A0A6A6YLQ4_9PEZI</name>
<reference evidence="1 3" key="1">
    <citation type="journal article" date="2020" name="Stud. Mycol.">
        <title>101 Dothideomycetes genomes: a test case for predicting lifestyles and emergence of pathogens.</title>
        <authorList>
            <person name="Haridas S."/>
            <person name="Albert R."/>
            <person name="Binder M."/>
            <person name="Bloem J."/>
            <person name="Labutti K."/>
            <person name="Salamov A."/>
            <person name="Andreopoulos B."/>
            <person name="Baker S."/>
            <person name="Barry K."/>
            <person name="Bills G."/>
            <person name="Bluhm B."/>
            <person name="Cannon C."/>
            <person name="Castanera R."/>
            <person name="Culley D."/>
            <person name="Daum C."/>
            <person name="Ezra D."/>
            <person name="Gonzalez J."/>
            <person name="Henrissat B."/>
            <person name="Kuo A."/>
            <person name="Liang C."/>
            <person name="Lipzen A."/>
            <person name="Lutzoni F."/>
            <person name="Magnuson J."/>
            <person name="Mondo S."/>
            <person name="Nolan M."/>
            <person name="Ohm R."/>
            <person name="Pangilinan J."/>
            <person name="Park H.-J."/>
            <person name="Ramirez L."/>
            <person name="Alfaro M."/>
            <person name="Sun H."/>
            <person name="Tritt A."/>
            <person name="Yoshinaga Y."/>
            <person name="Zwiers L.-H."/>
            <person name="Turgeon B."/>
            <person name="Goodwin S."/>
            <person name="Spatafora J."/>
            <person name="Crous P."/>
            <person name="Grigoriev I."/>
        </authorList>
    </citation>
    <scope>NUCLEOTIDE SEQUENCE</scope>
    <source>
        <strain evidence="1 3">CBS 304.34</strain>
    </source>
</reference>
<sequence>MKTVDACIDCTNNSTEPIIHVPPPWTLYVTVCAIPIIPTTPLPAKAYYPLERNSTATEGNFIGLVGAILIVSYNDTPVGPYDEFAIIPSYFENVRGSRFYVSQKYTNYNGRKIPKHLAKFDWTTGVDGSTSLKIYPFDTQGSPNENGPSTLPFFQLKYTPLTPAPLPIPINLDPPLPVGNGSYGELPGTTHWAETPLGATSNYPTPVMFDLDQGTGDDTGNDYNAAGNEVYPNFWPELPRWNIGVEMERATVEFPVPETWS</sequence>
<accession>A0A6A6YLQ4</accession>
<evidence type="ECO:0000313" key="3">
    <source>
        <dbReference type="RefSeq" id="XP_033575878.1"/>
    </source>
</evidence>
<evidence type="ECO:0000313" key="2">
    <source>
        <dbReference type="Proteomes" id="UP000504636"/>
    </source>
</evidence>
<dbReference type="GeneID" id="54463824"/>
<dbReference type="OrthoDB" id="9970474at2759"/>
<proteinExistence type="predicted"/>
<gene>
    <name evidence="1 3" type="ORF">BDZ99DRAFT_488751</name>
</gene>